<dbReference type="Proteomes" id="UP000190460">
    <property type="component" value="Unassembled WGS sequence"/>
</dbReference>
<dbReference type="EMBL" id="FUYB01000024">
    <property type="protein sequence ID" value="SKA93624.1"/>
    <property type="molecule type" value="Genomic_DNA"/>
</dbReference>
<evidence type="ECO:0000313" key="3">
    <source>
        <dbReference type="Proteomes" id="UP000190460"/>
    </source>
</evidence>
<proteinExistence type="predicted"/>
<organism evidence="2 3">
    <name type="scientific">Thiothrix eikelboomii</name>
    <dbReference type="NCBI Taxonomy" id="92487"/>
    <lineage>
        <taxon>Bacteria</taxon>
        <taxon>Pseudomonadati</taxon>
        <taxon>Pseudomonadota</taxon>
        <taxon>Gammaproteobacteria</taxon>
        <taxon>Thiotrichales</taxon>
        <taxon>Thiotrichaceae</taxon>
        <taxon>Thiothrix</taxon>
    </lineage>
</organism>
<dbReference type="AlphaFoldDB" id="A0A1T4XVU0"/>
<dbReference type="OrthoDB" id="5623310at2"/>
<dbReference type="Pfam" id="PF01881">
    <property type="entry name" value="Cas_Cas6_C"/>
    <property type="match status" value="1"/>
</dbReference>
<gene>
    <name evidence="2" type="ORF">SAMN02745130_03551</name>
</gene>
<name>A0A1T4XVU0_9GAMM</name>
<evidence type="ECO:0000259" key="1">
    <source>
        <dbReference type="Pfam" id="PF01881"/>
    </source>
</evidence>
<reference evidence="2 3" key="1">
    <citation type="submission" date="2017-02" db="EMBL/GenBank/DDBJ databases">
        <authorList>
            <person name="Peterson S.W."/>
        </authorList>
    </citation>
    <scope>NUCLEOTIDE SEQUENCE [LARGE SCALE GENOMIC DNA]</scope>
    <source>
        <strain evidence="2 3">ATCC 49788</strain>
    </source>
</reference>
<protein>
    <submittedName>
        <fullName evidence="2">CRISPR-associated endoribonuclease Cas6</fullName>
    </submittedName>
</protein>
<dbReference type="STRING" id="92487.SAMN02745130_03551"/>
<feature type="domain" description="CRISPR associated protein Cas6 C-terminal" evidence="1">
    <location>
        <begin position="118"/>
        <end position="233"/>
    </location>
</feature>
<dbReference type="InterPro" id="IPR049435">
    <property type="entry name" value="Cas_Cas6_C"/>
</dbReference>
<dbReference type="RefSeq" id="WP_078923988.1">
    <property type="nucleotide sequence ID" value="NZ_FUYB01000024.1"/>
</dbReference>
<accession>A0A1T4XVU0</accession>
<evidence type="ECO:0000313" key="2">
    <source>
        <dbReference type="EMBL" id="SKA93624.1"/>
    </source>
</evidence>
<sequence length="241" mass="26780">MLRIRLTLPRRITAQTYTHQDLIHDAIINGLEAAGCNASDLIGLNARLWTFAPIGWHNGHQGWVHSLIISTSDLDITRALIRLKPETINQRRWNGETLSFAGAQLNIEPDPMFPQQTQLACLLLSPLVLQAKQGTSKQWCKNLGDLDLSEIISRKLSAKAGRPIQLTIQPDTLYLRANPKHSVLVNLKQFPNGQKSFVIGMQAPLLIQGSEDDLRFAWYTGIGEKTRNGFGCLGLLEAGVQ</sequence>
<keyword evidence="3" id="KW-1185">Reference proteome</keyword>
<dbReference type="Gene3D" id="3.30.70.1900">
    <property type="match status" value="1"/>
</dbReference>